<dbReference type="RefSeq" id="WP_114123469.1">
    <property type="nucleotide sequence ID" value="NZ_JPWA01000035.1"/>
</dbReference>
<evidence type="ECO:0000313" key="1">
    <source>
        <dbReference type="EMBL" id="RCK04185.1"/>
    </source>
</evidence>
<evidence type="ECO:0008006" key="3">
    <source>
        <dbReference type="Google" id="ProtNLM"/>
    </source>
</evidence>
<reference evidence="1 2" key="1">
    <citation type="submission" date="2014-07" db="EMBL/GenBank/DDBJ databases">
        <title>Draft genome sequence of Thalassospira xianhensis P-4 (MCCC 1A02616).</title>
        <authorList>
            <person name="Lai Q."/>
            <person name="Shao Z."/>
        </authorList>
    </citation>
    <scope>NUCLEOTIDE SEQUENCE [LARGE SCALE GENOMIC DNA]</scope>
    <source>
        <strain evidence="1 2">MCCC 1A02616</strain>
    </source>
</reference>
<comment type="caution">
    <text evidence="1">The sequence shown here is derived from an EMBL/GenBank/DDBJ whole genome shotgun (WGS) entry which is preliminary data.</text>
</comment>
<dbReference type="GO" id="GO:0016757">
    <property type="term" value="F:glycosyltransferase activity"/>
    <property type="evidence" value="ECO:0007669"/>
    <property type="project" value="InterPro"/>
</dbReference>
<keyword evidence="2" id="KW-1185">Reference proteome</keyword>
<organism evidence="1 2">
    <name type="scientific">Thalassospira xianhensis MCCC 1A02616</name>
    <dbReference type="NCBI Taxonomy" id="1177929"/>
    <lineage>
        <taxon>Bacteria</taxon>
        <taxon>Pseudomonadati</taxon>
        <taxon>Pseudomonadota</taxon>
        <taxon>Alphaproteobacteria</taxon>
        <taxon>Rhodospirillales</taxon>
        <taxon>Thalassospiraceae</taxon>
        <taxon>Thalassospira</taxon>
    </lineage>
</organism>
<dbReference type="Gene3D" id="3.90.550.10">
    <property type="entry name" value="Spore Coat Polysaccharide Biosynthesis Protein SpsA, Chain A"/>
    <property type="match status" value="1"/>
</dbReference>
<dbReference type="Proteomes" id="UP000252419">
    <property type="component" value="Unassembled WGS sequence"/>
</dbReference>
<proteinExistence type="predicted"/>
<sequence>MRIAIVSGSDKNYFPLLIEMVHSVRQFSVDRNIDICVMDAGLAESQREELSPLVNQLVIPDWPEGISEEKSKGKEYLKACICRPFIPEIFPGYDVYLWMDCDTWVQDWSSVEMFIRSAAKGDRLAITNGADRSYPKPIRISWLGRWPRKIGSFYNANGKKAFGWATAKKMIPHYVLSAATFAIAAKAPHWKRWQEVIVEAAMKGKMFPAEQLSLGKIIHIEGYKAEYLPAYAMWQCQHKPFWDAEKSVFVEPNEPHTTIGIMHLSGVDDIRADRNVKTEIETTGGDTVSVNYRYPSFAGEKLSIAKPQRV</sequence>
<dbReference type="AlphaFoldDB" id="A0A367U7B2"/>
<dbReference type="SUPFAM" id="SSF53448">
    <property type="entry name" value="Nucleotide-diphospho-sugar transferases"/>
    <property type="match status" value="1"/>
</dbReference>
<evidence type="ECO:0000313" key="2">
    <source>
        <dbReference type="Proteomes" id="UP000252419"/>
    </source>
</evidence>
<gene>
    <name evidence="1" type="ORF">TH5_21145</name>
</gene>
<dbReference type="InterPro" id="IPR002495">
    <property type="entry name" value="Glyco_trans_8"/>
</dbReference>
<accession>A0A367U7B2</accession>
<dbReference type="EMBL" id="JPWA01000035">
    <property type="protein sequence ID" value="RCK04185.1"/>
    <property type="molecule type" value="Genomic_DNA"/>
</dbReference>
<name>A0A367U7B2_9PROT</name>
<dbReference type="InterPro" id="IPR029044">
    <property type="entry name" value="Nucleotide-diphossugar_trans"/>
</dbReference>
<protein>
    <recommendedName>
        <fullName evidence="3">Glycosyl transferase</fullName>
    </recommendedName>
</protein>
<dbReference type="Pfam" id="PF01501">
    <property type="entry name" value="Glyco_transf_8"/>
    <property type="match status" value="1"/>
</dbReference>